<reference evidence="1" key="1">
    <citation type="submission" date="2013-05" db="EMBL/GenBank/DDBJ databases">
        <authorList>
            <person name="Yim A.K.Y."/>
            <person name="Chan T.F."/>
            <person name="Ji K.M."/>
            <person name="Liu X.Y."/>
            <person name="Zhou J.W."/>
            <person name="Li R.Q."/>
            <person name="Yang K.Y."/>
            <person name="Li J."/>
            <person name="Li M."/>
            <person name="Law P.T.W."/>
            <person name="Wu Y.L."/>
            <person name="Cai Z.L."/>
            <person name="Qin H."/>
            <person name="Bao Y."/>
            <person name="Leung R.K.K."/>
            <person name="Ng P.K.S."/>
            <person name="Zou J."/>
            <person name="Zhong X.J."/>
            <person name="Ran P.X."/>
            <person name="Zhong N.S."/>
            <person name="Liu Z.G."/>
            <person name="Tsui S.K.W."/>
        </authorList>
    </citation>
    <scope>NUCLEOTIDE SEQUENCE</scope>
    <source>
        <strain evidence="1">Derf</strain>
        <tissue evidence="1">Whole organism</tissue>
    </source>
</reference>
<name>A0A922LBV1_DERFA</name>
<dbReference type="AlphaFoldDB" id="A0A922LBV1"/>
<protein>
    <submittedName>
        <fullName evidence="1">Uncharacterized protein</fullName>
    </submittedName>
</protein>
<sequence>MTSYSLVLTITTTTTTTSVLQSKNRVFVSNGRHIRVFWIVDNGQYLVDPIDDDLNMHTICALHMHIQSNSLMLKKNALDVDGCLCRFPDNLKMIYNTNKQSKSCDLQNKYTTFDH</sequence>
<dbReference type="Proteomes" id="UP000790347">
    <property type="component" value="Unassembled WGS sequence"/>
</dbReference>
<keyword evidence="2" id="KW-1185">Reference proteome</keyword>
<dbReference type="EMBL" id="ASGP02000002">
    <property type="protein sequence ID" value="KAH9522490.1"/>
    <property type="molecule type" value="Genomic_DNA"/>
</dbReference>
<accession>A0A922LBV1</accession>
<evidence type="ECO:0000313" key="2">
    <source>
        <dbReference type="Proteomes" id="UP000790347"/>
    </source>
</evidence>
<organism evidence="1 2">
    <name type="scientific">Dermatophagoides farinae</name>
    <name type="common">American house dust mite</name>
    <dbReference type="NCBI Taxonomy" id="6954"/>
    <lineage>
        <taxon>Eukaryota</taxon>
        <taxon>Metazoa</taxon>
        <taxon>Ecdysozoa</taxon>
        <taxon>Arthropoda</taxon>
        <taxon>Chelicerata</taxon>
        <taxon>Arachnida</taxon>
        <taxon>Acari</taxon>
        <taxon>Acariformes</taxon>
        <taxon>Sarcoptiformes</taxon>
        <taxon>Astigmata</taxon>
        <taxon>Psoroptidia</taxon>
        <taxon>Analgoidea</taxon>
        <taxon>Pyroglyphidae</taxon>
        <taxon>Dermatophagoidinae</taxon>
        <taxon>Dermatophagoides</taxon>
    </lineage>
</organism>
<evidence type="ECO:0000313" key="1">
    <source>
        <dbReference type="EMBL" id="KAH9522490.1"/>
    </source>
</evidence>
<reference evidence="1" key="2">
    <citation type="journal article" date="2022" name="Res Sq">
        <title>Comparative Genomics Reveals Insights into the Divergent Evolution of Astigmatic Mites and Household Pest Adaptations.</title>
        <authorList>
            <person name="Xiong Q."/>
            <person name="Wan A.T.-Y."/>
            <person name="Liu X.-Y."/>
            <person name="Fung C.S.-H."/>
            <person name="Xiao X."/>
            <person name="Malainual N."/>
            <person name="Hou J."/>
            <person name="Wang L."/>
            <person name="Wang M."/>
            <person name="Yang K."/>
            <person name="Cui Y."/>
            <person name="Leung E."/>
            <person name="Nong W."/>
            <person name="Shin S.-K."/>
            <person name="Au S."/>
            <person name="Jeong K.Y."/>
            <person name="Chew F.T."/>
            <person name="Hui J."/>
            <person name="Leung T.F."/>
            <person name="Tungtrongchitr A."/>
            <person name="Zhong N."/>
            <person name="Liu Z."/>
            <person name="Tsui S."/>
        </authorList>
    </citation>
    <scope>NUCLEOTIDE SEQUENCE</scope>
    <source>
        <strain evidence="1">Derf</strain>
        <tissue evidence="1">Whole organism</tissue>
    </source>
</reference>
<proteinExistence type="predicted"/>
<comment type="caution">
    <text evidence="1">The sequence shown here is derived from an EMBL/GenBank/DDBJ whole genome shotgun (WGS) entry which is preliminary data.</text>
</comment>
<gene>
    <name evidence="1" type="ORF">DERF_006056</name>
</gene>